<keyword evidence="1 7" id="KW-0645">Protease</keyword>
<evidence type="ECO:0000256" key="4">
    <source>
        <dbReference type="ARBA" id="ARBA00022833"/>
    </source>
</evidence>
<sequence>MRALLFALGALLFIWLFFPSQQDNKREHRTVTDKILHPFDSSVRFRLGDVDPRFGMSQAELMQLCKDAIGIWQQGSEKPLLVYDPNAKLTINLIYDQRQADHKAHKTSQQLLEAAQNVNQRISENLDNRYSYLEQRHQQLQAQRDQLSKDVEQLNQQRVSWMRIENENGPNRQRIEQQYQQLKAQAQQLDHDIAELKDQNNQYNQQVEQHNQNIDSYNINVNHLNQRFPAREFHKGIYNGKRIEIYQFDTMDDLRLTIAHELGHALGLEHNQDPQALMYPLMKDQQLQNFRLSAADLALLQER</sequence>
<dbReference type="GO" id="GO:0031012">
    <property type="term" value="C:extracellular matrix"/>
    <property type="evidence" value="ECO:0007669"/>
    <property type="project" value="InterPro"/>
</dbReference>
<protein>
    <submittedName>
        <fullName evidence="7">Matrixin family metalloprotease</fullName>
    </submittedName>
</protein>
<name>A0A4R0EHL2_9GAMM</name>
<keyword evidence="5" id="KW-0175">Coiled coil</keyword>
<evidence type="ECO:0000256" key="5">
    <source>
        <dbReference type="SAM" id="Coils"/>
    </source>
</evidence>
<dbReference type="GO" id="GO:0006508">
    <property type="term" value="P:proteolysis"/>
    <property type="evidence" value="ECO:0007669"/>
    <property type="project" value="UniProtKB-KW"/>
</dbReference>
<dbReference type="Gene3D" id="3.40.390.10">
    <property type="entry name" value="Collagenase (Catalytic Domain)"/>
    <property type="match status" value="1"/>
</dbReference>
<dbReference type="InterPro" id="IPR001818">
    <property type="entry name" value="Pept_M10_metallopeptidase"/>
</dbReference>
<evidence type="ECO:0000256" key="2">
    <source>
        <dbReference type="ARBA" id="ARBA00022723"/>
    </source>
</evidence>
<comment type="caution">
    <text evidence="7">The sequence shown here is derived from an EMBL/GenBank/DDBJ whole genome shotgun (WGS) entry which is preliminary data.</text>
</comment>
<accession>A0A4R0EHL2</accession>
<dbReference type="OrthoDB" id="322519at2"/>
<reference evidence="7 8" key="1">
    <citation type="submission" date="2019-02" db="EMBL/GenBank/DDBJ databases">
        <title>High diversity of culturable Acinetobacter species in natural soil and water ecosystems.</title>
        <authorList>
            <person name="Radolfova-Krizova L."/>
            <person name="Nemec A."/>
        </authorList>
    </citation>
    <scope>NUCLEOTIDE SEQUENCE [LARGE SCALE GENOMIC DNA]</scope>
    <source>
        <strain evidence="7 8">ANC 4281</strain>
    </source>
</reference>
<dbReference type="InterPro" id="IPR006026">
    <property type="entry name" value="Peptidase_Metallo"/>
</dbReference>
<dbReference type="SMART" id="SM00235">
    <property type="entry name" value="ZnMc"/>
    <property type="match status" value="1"/>
</dbReference>
<dbReference type="EMBL" id="SJOA01000023">
    <property type="protein sequence ID" value="TCB56221.1"/>
    <property type="molecule type" value="Genomic_DNA"/>
</dbReference>
<dbReference type="Proteomes" id="UP000291380">
    <property type="component" value="Unassembled WGS sequence"/>
</dbReference>
<evidence type="ECO:0000313" key="8">
    <source>
        <dbReference type="Proteomes" id="UP000291380"/>
    </source>
</evidence>
<dbReference type="InterPro" id="IPR024079">
    <property type="entry name" value="MetalloPept_cat_dom_sf"/>
</dbReference>
<dbReference type="Pfam" id="PF00413">
    <property type="entry name" value="Peptidase_M10"/>
    <property type="match status" value="1"/>
</dbReference>
<feature type="coiled-coil region" evidence="5">
    <location>
        <begin position="123"/>
        <end position="227"/>
    </location>
</feature>
<evidence type="ECO:0000256" key="3">
    <source>
        <dbReference type="ARBA" id="ARBA00022801"/>
    </source>
</evidence>
<keyword evidence="7" id="KW-0482">Metalloprotease</keyword>
<dbReference type="GO" id="GO:0008270">
    <property type="term" value="F:zinc ion binding"/>
    <property type="evidence" value="ECO:0007669"/>
    <property type="project" value="InterPro"/>
</dbReference>
<evidence type="ECO:0000259" key="6">
    <source>
        <dbReference type="SMART" id="SM00235"/>
    </source>
</evidence>
<evidence type="ECO:0000256" key="1">
    <source>
        <dbReference type="ARBA" id="ARBA00022670"/>
    </source>
</evidence>
<feature type="domain" description="Peptidase metallopeptidase" evidence="6">
    <location>
        <begin position="160"/>
        <end position="302"/>
    </location>
</feature>
<proteinExistence type="predicted"/>
<keyword evidence="2" id="KW-0479">Metal-binding</keyword>
<dbReference type="AlphaFoldDB" id="A0A4R0EHL2"/>
<keyword evidence="3" id="KW-0378">Hydrolase</keyword>
<dbReference type="SUPFAM" id="SSF55486">
    <property type="entry name" value="Metalloproteases ('zincins'), catalytic domain"/>
    <property type="match status" value="1"/>
</dbReference>
<gene>
    <name evidence="7" type="ORF">E0H85_14360</name>
</gene>
<organism evidence="7 8">
    <name type="scientific">Acinetobacter terrae</name>
    <dbReference type="NCBI Taxonomy" id="2731247"/>
    <lineage>
        <taxon>Bacteria</taxon>
        <taxon>Pseudomonadati</taxon>
        <taxon>Pseudomonadota</taxon>
        <taxon>Gammaproteobacteria</taxon>
        <taxon>Moraxellales</taxon>
        <taxon>Moraxellaceae</taxon>
        <taxon>Acinetobacter</taxon>
        <taxon>Acinetobacter Taxon 24</taxon>
    </lineage>
</organism>
<dbReference type="RefSeq" id="WP_131271946.1">
    <property type="nucleotide sequence ID" value="NZ_SJOA01000023.1"/>
</dbReference>
<keyword evidence="4" id="KW-0862">Zinc</keyword>
<evidence type="ECO:0000313" key="7">
    <source>
        <dbReference type="EMBL" id="TCB56221.1"/>
    </source>
</evidence>
<dbReference type="GO" id="GO:0004222">
    <property type="term" value="F:metalloendopeptidase activity"/>
    <property type="evidence" value="ECO:0007669"/>
    <property type="project" value="InterPro"/>
</dbReference>